<dbReference type="InterPro" id="IPR036388">
    <property type="entry name" value="WH-like_DNA-bd_sf"/>
</dbReference>
<dbReference type="InterPro" id="IPR005561">
    <property type="entry name" value="ANTAR"/>
</dbReference>
<feature type="domain" description="ANTAR" evidence="1">
    <location>
        <begin position="11"/>
        <end position="72"/>
    </location>
</feature>
<organism evidence="2 3">
    <name type="scientific">Streptomyces nigra</name>
    <dbReference type="NCBI Taxonomy" id="1827580"/>
    <lineage>
        <taxon>Bacteria</taxon>
        <taxon>Bacillati</taxon>
        <taxon>Actinomycetota</taxon>
        <taxon>Actinomycetes</taxon>
        <taxon>Kitasatosporales</taxon>
        <taxon>Streptomycetaceae</taxon>
        <taxon>Streptomyces</taxon>
    </lineage>
</organism>
<accession>A0ABZ1J5P6</accession>
<reference evidence="2 3" key="1">
    <citation type="submission" date="2022-10" db="EMBL/GenBank/DDBJ databases">
        <title>The complete genomes of actinobacterial strains from the NBC collection.</title>
        <authorList>
            <person name="Joergensen T.S."/>
            <person name="Alvarez Arevalo M."/>
            <person name="Sterndorff E.B."/>
            <person name="Faurdal D."/>
            <person name="Vuksanovic O."/>
            <person name="Mourched A.-S."/>
            <person name="Charusanti P."/>
            <person name="Shaw S."/>
            <person name="Blin K."/>
            <person name="Weber T."/>
        </authorList>
    </citation>
    <scope>NUCLEOTIDE SEQUENCE [LARGE SCALE GENOMIC DNA]</scope>
    <source>
        <strain evidence="2 3">NBC_00206</strain>
    </source>
</reference>
<proteinExistence type="predicted"/>
<dbReference type="SUPFAM" id="SSF52172">
    <property type="entry name" value="CheY-like"/>
    <property type="match status" value="1"/>
</dbReference>
<dbReference type="PIRSF" id="PIRSF010636">
    <property type="entry name" value="ANTAR_solo"/>
    <property type="match status" value="1"/>
</dbReference>
<name>A0ABZ1J5P6_9ACTN</name>
<dbReference type="Proteomes" id="UP001622690">
    <property type="component" value="Chromosome"/>
</dbReference>
<evidence type="ECO:0000313" key="3">
    <source>
        <dbReference type="Proteomes" id="UP001622690"/>
    </source>
</evidence>
<evidence type="ECO:0000313" key="2">
    <source>
        <dbReference type="EMBL" id="WTO86639.1"/>
    </source>
</evidence>
<keyword evidence="3" id="KW-1185">Reference proteome</keyword>
<dbReference type="Gene3D" id="1.10.10.10">
    <property type="entry name" value="Winged helix-like DNA-binding domain superfamily/Winged helix DNA-binding domain"/>
    <property type="match status" value="1"/>
</dbReference>
<gene>
    <name evidence="2" type="ORF">OHU27_31090</name>
</gene>
<dbReference type="RefSeq" id="WP_210978726.1">
    <property type="nucleotide sequence ID" value="NZ_CP108125.1"/>
</dbReference>
<sequence length="107" mass="11773">MSDQVESDETIAALREEVAQLQHAVFSHAIVDQAIGVVIAYGGVRPDTAWDVLKEVSQHTNTKLREVAESVVRWPHDGQLPEDLRSALTASVSRVNPQHRVVQPTSP</sequence>
<dbReference type="EMBL" id="CP108125">
    <property type="protein sequence ID" value="WTO86639.1"/>
    <property type="molecule type" value="Genomic_DNA"/>
</dbReference>
<dbReference type="InterPro" id="IPR011006">
    <property type="entry name" value="CheY-like_superfamily"/>
</dbReference>
<dbReference type="InterPro" id="IPR024189">
    <property type="entry name" value="ANTAR_transcrpt_antiterm_reg"/>
</dbReference>
<evidence type="ECO:0000259" key="1">
    <source>
        <dbReference type="PROSITE" id="PS50921"/>
    </source>
</evidence>
<dbReference type="PROSITE" id="PS50921">
    <property type="entry name" value="ANTAR"/>
    <property type="match status" value="1"/>
</dbReference>
<dbReference type="SMART" id="SM01012">
    <property type="entry name" value="ANTAR"/>
    <property type="match status" value="1"/>
</dbReference>
<protein>
    <submittedName>
        <fullName evidence="2">ANTAR domain-containing protein</fullName>
    </submittedName>
</protein>
<dbReference type="Pfam" id="PF03861">
    <property type="entry name" value="ANTAR"/>
    <property type="match status" value="1"/>
</dbReference>